<gene>
    <name evidence="2" type="ORF">IX39_03305</name>
</gene>
<dbReference type="RefSeq" id="WP_034673446.1">
    <property type="nucleotide sequence ID" value="NZ_FPAP01000003.1"/>
</dbReference>
<evidence type="ECO:0000313" key="3">
    <source>
        <dbReference type="Proteomes" id="UP000028713"/>
    </source>
</evidence>
<dbReference type="EMBL" id="JPRP01000001">
    <property type="protein sequence ID" value="KFE99705.1"/>
    <property type="molecule type" value="Genomic_DNA"/>
</dbReference>
<evidence type="ECO:0000313" key="2">
    <source>
        <dbReference type="EMBL" id="KFE99705.1"/>
    </source>
</evidence>
<dbReference type="AlphaFoldDB" id="A0A085Z5J2"/>
<keyword evidence="3" id="KW-1185">Reference proteome</keyword>
<accession>A0A085Z5J2</accession>
<dbReference type="eggNOG" id="ENOG502ZRDZ">
    <property type="taxonomic scope" value="Bacteria"/>
</dbReference>
<dbReference type="Proteomes" id="UP000028713">
    <property type="component" value="Unassembled WGS sequence"/>
</dbReference>
<protein>
    <recommendedName>
        <fullName evidence="4">Lipoprotein</fullName>
    </recommendedName>
</protein>
<dbReference type="OrthoDB" id="1119476at2"/>
<name>A0A085Z5J2_9FLAO</name>
<dbReference type="PROSITE" id="PS51257">
    <property type="entry name" value="PROKAR_LIPOPROTEIN"/>
    <property type="match status" value="1"/>
</dbReference>
<organism evidence="2 3">
    <name type="scientific">Chryseobacterium formosense</name>
    <dbReference type="NCBI Taxonomy" id="236814"/>
    <lineage>
        <taxon>Bacteria</taxon>
        <taxon>Pseudomonadati</taxon>
        <taxon>Bacteroidota</taxon>
        <taxon>Flavobacteriia</taxon>
        <taxon>Flavobacteriales</taxon>
        <taxon>Weeksellaceae</taxon>
        <taxon>Chryseobacterium group</taxon>
        <taxon>Chryseobacterium</taxon>
    </lineage>
</organism>
<dbReference type="STRING" id="236814.IX39_03305"/>
<keyword evidence="1" id="KW-0732">Signal</keyword>
<proteinExistence type="predicted"/>
<evidence type="ECO:0000256" key="1">
    <source>
        <dbReference type="SAM" id="SignalP"/>
    </source>
</evidence>
<feature type="chain" id="PRO_5001800492" description="Lipoprotein" evidence="1">
    <location>
        <begin position="20"/>
        <end position="137"/>
    </location>
</feature>
<comment type="caution">
    <text evidence="2">The sequence shown here is derived from an EMBL/GenBank/DDBJ whole genome shotgun (WGS) entry which is preliminary data.</text>
</comment>
<sequence length="137" mass="15445">MLKKVMLLLCFFLFFISCKKDCYTAPEKVVFEFVNSSGENLIENNQLGSFAIQEDAGNGNYTGIPLTKTADYKVIVEKIGSYNGTKHYQFASGIKLFDFSVQSSSVTTDCDGFQIDEIYFENVTATKENGYYRIVLD</sequence>
<reference evidence="2 3" key="1">
    <citation type="submission" date="2014-07" db="EMBL/GenBank/DDBJ databases">
        <title>Genome of Chryseobacterium formosense LMG 24722.</title>
        <authorList>
            <person name="Pipes S.E."/>
            <person name="Stropko S.J."/>
            <person name="Newman J.D."/>
        </authorList>
    </citation>
    <scope>NUCLEOTIDE SEQUENCE [LARGE SCALE GENOMIC DNA]</scope>
    <source>
        <strain evidence="2 3">LMG 24722</strain>
    </source>
</reference>
<feature type="signal peptide" evidence="1">
    <location>
        <begin position="1"/>
        <end position="19"/>
    </location>
</feature>
<evidence type="ECO:0008006" key="4">
    <source>
        <dbReference type="Google" id="ProtNLM"/>
    </source>
</evidence>